<dbReference type="Pfam" id="PF00370">
    <property type="entry name" value="FGGY_N"/>
    <property type="match status" value="1"/>
</dbReference>
<proteinExistence type="inferred from homology"/>
<keyword evidence="3 7" id="KW-0418">Kinase</keyword>
<protein>
    <submittedName>
        <fullName evidence="7">FGGY-family carbohydrate kinase</fullName>
    </submittedName>
</protein>
<dbReference type="PANTHER" id="PTHR43095">
    <property type="entry name" value="SUGAR KINASE"/>
    <property type="match status" value="1"/>
</dbReference>
<feature type="domain" description="Carbohydrate kinase FGGY C-terminal" evidence="6">
    <location>
        <begin position="347"/>
        <end position="454"/>
    </location>
</feature>
<evidence type="ECO:0000259" key="5">
    <source>
        <dbReference type="Pfam" id="PF00370"/>
    </source>
</evidence>
<organism evidence="7 8">
    <name type="scientific">Rugosimonospora acidiphila</name>
    <dbReference type="NCBI Taxonomy" id="556531"/>
    <lineage>
        <taxon>Bacteria</taxon>
        <taxon>Bacillati</taxon>
        <taxon>Actinomycetota</taxon>
        <taxon>Actinomycetes</taxon>
        <taxon>Micromonosporales</taxon>
        <taxon>Micromonosporaceae</taxon>
        <taxon>Rugosimonospora</taxon>
    </lineage>
</organism>
<comment type="caution">
    <text evidence="7">The sequence shown here is derived from an EMBL/GenBank/DDBJ whole genome shotgun (WGS) entry which is preliminary data.</text>
</comment>
<name>A0ABP9RK74_9ACTN</name>
<dbReference type="InterPro" id="IPR018484">
    <property type="entry name" value="FGGY_N"/>
</dbReference>
<feature type="compositionally biased region" description="Basic and acidic residues" evidence="4">
    <location>
        <begin position="1"/>
        <end position="16"/>
    </location>
</feature>
<dbReference type="InterPro" id="IPR000577">
    <property type="entry name" value="Carb_kinase_FGGY"/>
</dbReference>
<gene>
    <name evidence="7" type="ORF">GCM10023322_05970</name>
</gene>
<comment type="similarity">
    <text evidence="1">Belongs to the FGGY kinase family.</text>
</comment>
<dbReference type="EMBL" id="BAABJQ010000002">
    <property type="protein sequence ID" value="GAA5178547.1"/>
    <property type="molecule type" value="Genomic_DNA"/>
</dbReference>
<dbReference type="PANTHER" id="PTHR43095:SF3">
    <property type="entry name" value="L-XYLULOSE_3-KETO-L-GULONATE KINASE"/>
    <property type="match status" value="1"/>
</dbReference>
<dbReference type="PIRSF" id="PIRSF000538">
    <property type="entry name" value="GlpK"/>
    <property type="match status" value="1"/>
</dbReference>
<evidence type="ECO:0000313" key="8">
    <source>
        <dbReference type="Proteomes" id="UP001501570"/>
    </source>
</evidence>
<evidence type="ECO:0000313" key="7">
    <source>
        <dbReference type="EMBL" id="GAA5178547.1"/>
    </source>
</evidence>
<feature type="domain" description="Carbohydrate kinase FGGY N-terminal" evidence="5">
    <location>
        <begin position="29"/>
        <end position="265"/>
    </location>
</feature>
<evidence type="ECO:0000256" key="4">
    <source>
        <dbReference type="SAM" id="MobiDB-lite"/>
    </source>
</evidence>
<dbReference type="GO" id="GO:0016301">
    <property type="term" value="F:kinase activity"/>
    <property type="evidence" value="ECO:0007669"/>
    <property type="project" value="UniProtKB-KW"/>
</dbReference>
<evidence type="ECO:0000259" key="6">
    <source>
        <dbReference type="Pfam" id="PF02782"/>
    </source>
</evidence>
<evidence type="ECO:0000256" key="2">
    <source>
        <dbReference type="ARBA" id="ARBA00022679"/>
    </source>
</evidence>
<dbReference type="InterPro" id="IPR018485">
    <property type="entry name" value="FGGY_C"/>
</dbReference>
<sequence length="509" mass="53150">MPPADHERGRARERNRARAATQAGLDAPYVIGVDAGTTVTKAVAFGIDGTQLCRIARPTQLNRPAPGRYEQDTDQVVASVVEVLAALAARLAGRRALAVGVTGQGDGLWLVDPHGRPVRPAMSWLDARAAPIVSDWSADGRLVAAYRRTGGLMFSGSAGPLLAWLDAHEPGDLAAAATAGYCKDVVLQRLTGVRATDVSDASLPFLDPHTRDYDASVLDLLGLARWRHLLAPVRSQPAGELRASGTGLPAGTPVIAGPYDLPASAWGAGVSATGDGLLIVGTTLACQVLRDRVDTGGEPSGLTISTWEAGRWLRALPAMVGTAALDWVLRLVGVGIDRLPALLSTGRADGLTVLPFFAEAGERAPFVEPNARARIDGMHLGTEAPDLVRATAEAIAYSARHCLTEAGLTGEVTACGGGVRSAGWAQIFADVLGRPVRVLTDDETGARGAALAALRVIGEPPLAHAPTGHTYEPDPATAGRYQDGYARYLDHLAQARAGWAHSPSKESIP</sequence>
<evidence type="ECO:0000256" key="3">
    <source>
        <dbReference type="ARBA" id="ARBA00022777"/>
    </source>
</evidence>
<keyword evidence="8" id="KW-1185">Reference proteome</keyword>
<evidence type="ECO:0000256" key="1">
    <source>
        <dbReference type="ARBA" id="ARBA00009156"/>
    </source>
</evidence>
<keyword evidence="2" id="KW-0808">Transferase</keyword>
<reference evidence="8" key="1">
    <citation type="journal article" date="2019" name="Int. J. Syst. Evol. Microbiol.">
        <title>The Global Catalogue of Microorganisms (GCM) 10K type strain sequencing project: providing services to taxonomists for standard genome sequencing and annotation.</title>
        <authorList>
            <consortium name="The Broad Institute Genomics Platform"/>
            <consortium name="The Broad Institute Genome Sequencing Center for Infectious Disease"/>
            <person name="Wu L."/>
            <person name="Ma J."/>
        </authorList>
    </citation>
    <scope>NUCLEOTIDE SEQUENCE [LARGE SCALE GENOMIC DNA]</scope>
    <source>
        <strain evidence="8">JCM 18304</strain>
    </source>
</reference>
<dbReference type="Pfam" id="PF02782">
    <property type="entry name" value="FGGY_C"/>
    <property type="match status" value="1"/>
</dbReference>
<dbReference type="InterPro" id="IPR050406">
    <property type="entry name" value="FGGY_Carb_Kinase"/>
</dbReference>
<dbReference type="InterPro" id="IPR043129">
    <property type="entry name" value="ATPase_NBD"/>
</dbReference>
<dbReference type="Gene3D" id="3.30.420.40">
    <property type="match status" value="2"/>
</dbReference>
<accession>A0ABP9RK74</accession>
<dbReference type="Proteomes" id="UP001501570">
    <property type="component" value="Unassembled WGS sequence"/>
</dbReference>
<feature type="region of interest" description="Disordered" evidence="4">
    <location>
        <begin position="1"/>
        <end position="20"/>
    </location>
</feature>
<dbReference type="SUPFAM" id="SSF53067">
    <property type="entry name" value="Actin-like ATPase domain"/>
    <property type="match status" value="2"/>
</dbReference>